<dbReference type="InterPro" id="IPR013123">
    <property type="entry name" value="SpoU_subst-bd"/>
</dbReference>
<dbReference type="GO" id="GO:0005829">
    <property type="term" value="C:cytosol"/>
    <property type="evidence" value="ECO:0007669"/>
    <property type="project" value="TreeGrafter"/>
</dbReference>
<dbReference type="CDD" id="cd18103">
    <property type="entry name" value="SpoU-like_RlmB"/>
    <property type="match status" value="1"/>
</dbReference>
<dbReference type="GO" id="GO:0008173">
    <property type="term" value="F:RNA methyltransferase activity"/>
    <property type="evidence" value="ECO:0007669"/>
    <property type="project" value="InterPro"/>
</dbReference>
<feature type="domain" description="RNA 2-O ribose methyltransferase substrate binding" evidence="5">
    <location>
        <begin position="96"/>
        <end position="172"/>
    </location>
</feature>
<dbReference type="GO" id="GO:0003723">
    <property type="term" value="F:RNA binding"/>
    <property type="evidence" value="ECO:0007669"/>
    <property type="project" value="InterPro"/>
</dbReference>
<evidence type="ECO:0000313" key="6">
    <source>
        <dbReference type="EMBL" id="TWJ11736.1"/>
    </source>
</evidence>
<dbReference type="InterPro" id="IPR029026">
    <property type="entry name" value="tRNA_m1G_MTases_N"/>
</dbReference>
<feature type="compositionally biased region" description="Basic residues" evidence="4">
    <location>
        <begin position="7"/>
        <end position="18"/>
    </location>
</feature>
<dbReference type="Gene3D" id="3.30.1330.30">
    <property type="match status" value="1"/>
</dbReference>
<dbReference type="InterPro" id="IPR001537">
    <property type="entry name" value="SpoU_MeTrfase"/>
</dbReference>
<gene>
    <name evidence="6" type="ORF">LX16_2466</name>
</gene>
<dbReference type="SUPFAM" id="SSF75217">
    <property type="entry name" value="alpha/beta knot"/>
    <property type="match status" value="1"/>
</dbReference>
<evidence type="ECO:0000256" key="1">
    <source>
        <dbReference type="ARBA" id="ARBA00007228"/>
    </source>
</evidence>
<dbReference type="InterPro" id="IPR004441">
    <property type="entry name" value="rRNA_MeTrfase_TrmH"/>
</dbReference>
<accession>A0A562V1E5</accession>
<dbReference type="GO" id="GO:0006396">
    <property type="term" value="P:RNA processing"/>
    <property type="evidence" value="ECO:0007669"/>
    <property type="project" value="InterPro"/>
</dbReference>
<protein>
    <submittedName>
        <fullName evidence="6">23S rRNA (Guanosine2251-2'-O)-methyltransferase</fullName>
    </submittedName>
</protein>
<dbReference type="AlphaFoldDB" id="A0A562V1E5"/>
<keyword evidence="7" id="KW-1185">Reference proteome</keyword>
<feature type="region of interest" description="Disordered" evidence="4">
    <location>
        <begin position="1"/>
        <end position="94"/>
    </location>
</feature>
<keyword evidence="3 6" id="KW-0808">Transferase</keyword>
<comment type="similarity">
    <text evidence="1">Belongs to the class IV-like SAM-binding methyltransferase superfamily. RNA methyltransferase TrmH family.</text>
</comment>
<dbReference type="GO" id="GO:0032259">
    <property type="term" value="P:methylation"/>
    <property type="evidence" value="ECO:0007669"/>
    <property type="project" value="UniProtKB-KW"/>
</dbReference>
<dbReference type="InterPro" id="IPR029064">
    <property type="entry name" value="Ribosomal_eL30-like_sf"/>
</dbReference>
<dbReference type="PANTHER" id="PTHR46429">
    <property type="entry name" value="23S RRNA (GUANOSINE-2'-O-)-METHYLTRANSFERASE RLMB"/>
    <property type="match status" value="1"/>
</dbReference>
<keyword evidence="2 6" id="KW-0489">Methyltransferase</keyword>
<comment type="caution">
    <text evidence="6">The sequence shown here is derived from an EMBL/GenBank/DDBJ whole genome shotgun (WGS) entry which is preliminary data.</text>
</comment>
<dbReference type="Pfam" id="PF00588">
    <property type="entry name" value="SpoU_methylase"/>
    <property type="match status" value="1"/>
</dbReference>
<dbReference type="Proteomes" id="UP000321617">
    <property type="component" value="Unassembled WGS sequence"/>
</dbReference>
<feature type="compositionally biased region" description="Basic and acidic residues" evidence="4">
    <location>
        <begin position="59"/>
        <end position="68"/>
    </location>
</feature>
<dbReference type="RefSeq" id="WP_147138300.1">
    <property type="nucleotide sequence ID" value="NZ_BAABIJ010000002.1"/>
</dbReference>
<reference evidence="6 7" key="1">
    <citation type="journal article" date="2013" name="Stand. Genomic Sci.">
        <title>Genomic Encyclopedia of Type Strains, Phase I: The one thousand microbial genomes (KMG-I) project.</title>
        <authorList>
            <person name="Kyrpides N.C."/>
            <person name="Woyke T."/>
            <person name="Eisen J.A."/>
            <person name="Garrity G."/>
            <person name="Lilburn T.G."/>
            <person name="Beck B.J."/>
            <person name="Whitman W.B."/>
            <person name="Hugenholtz P."/>
            <person name="Klenk H.P."/>
        </authorList>
    </citation>
    <scope>NUCLEOTIDE SEQUENCE [LARGE SCALE GENOMIC DNA]</scope>
    <source>
        <strain evidence="6 7">DSM 45044</strain>
    </source>
</reference>
<dbReference type="SMART" id="SM00967">
    <property type="entry name" value="SpoU_sub_bind"/>
    <property type="match status" value="1"/>
</dbReference>
<organism evidence="6 7">
    <name type="scientific">Stackebrandtia albiflava</name>
    <dbReference type="NCBI Taxonomy" id="406432"/>
    <lineage>
        <taxon>Bacteria</taxon>
        <taxon>Bacillati</taxon>
        <taxon>Actinomycetota</taxon>
        <taxon>Actinomycetes</taxon>
        <taxon>Glycomycetales</taxon>
        <taxon>Glycomycetaceae</taxon>
        <taxon>Stackebrandtia</taxon>
    </lineage>
</organism>
<evidence type="ECO:0000256" key="3">
    <source>
        <dbReference type="ARBA" id="ARBA00022679"/>
    </source>
</evidence>
<name>A0A562V1E5_9ACTN</name>
<sequence>MAGNSQRRNRRTTSKKGAAKGSGGQGKKSLEGRGKTLSAADRPWHKAYTGTNVPKKTKWKQEKERRAAAAEGRAPKAGGPARSAPPRRDSGDGVEIIVGRNPVAEAMRAHVPGTALYVAQGVELDERVRESIRLAGNRGISILEVTRAELDRLCRGALHQGIGLQVPPFHYETYPDLLAAAAEHPQPPLLVALDGVTDPRNLGAIIRSAAAFGAHGVVVPQRRAAGMTATAWRTSAGAAARLPIAKATNLTRALQEVQQAGLLVAGLDADGEIDLFDLPAAVDPLMLVVGSEGRGLSRLVGETCDLRVRIPIASDVESLNASVAASVALAEVNRRRGLHTG</sequence>
<dbReference type="EMBL" id="VLLL01000006">
    <property type="protein sequence ID" value="TWJ11736.1"/>
    <property type="molecule type" value="Genomic_DNA"/>
</dbReference>
<dbReference type="OrthoDB" id="9785673at2"/>
<evidence type="ECO:0000256" key="4">
    <source>
        <dbReference type="SAM" id="MobiDB-lite"/>
    </source>
</evidence>
<feature type="compositionally biased region" description="Low complexity" evidence="4">
    <location>
        <begin position="69"/>
        <end position="84"/>
    </location>
</feature>
<evidence type="ECO:0000313" key="7">
    <source>
        <dbReference type="Proteomes" id="UP000321617"/>
    </source>
</evidence>
<dbReference type="Gene3D" id="3.40.1280.10">
    <property type="match status" value="1"/>
</dbReference>
<evidence type="ECO:0000256" key="2">
    <source>
        <dbReference type="ARBA" id="ARBA00022603"/>
    </source>
</evidence>
<dbReference type="PANTHER" id="PTHR46429:SF1">
    <property type="entry name" value="23S RRNA (GUANOSINE-2'-O-)-METHYLTRANSFERASE RLMB"/>
    <property type="match status" value="1"/>
</dbReference>
<evidence type="ECO:0000259" key="5">
    <source>
        <dbReference type="SMART" id="SM00967"/>
    </source>
</evidence>
<dbReference type="FunFam" id="3.40.1280.10:FF:000015">
    <property type="entry name" value="Putative tRNA/rRNA methyltransferase"/>
    <property type="match status" value="1"/>
</dbReference>
<dbReference type="Pfam" id="PF08032">
    <property type="entry name" value="SpoU_sub_bind"/>
    <property type="match status" value="1"/>
</dbReference>
<dbReference type="NCBIfam" id="TIGR00186">
    <property type="entry name" value="rRNA_methyl_3"/>
    <property type="match status" value="1"/>
</dbReference>
<dbReference type="InterPro" id="IPR029028">
    <property type="entry name" value="Alpha/beta_knot_MTases"/>
</dbReference>
<proteinExistence type="inferred from homology"/>
<dbReference type="SUPFAM" id="SSF55315">
    <property type="entry name" value="L30e-like"/>
    <property type="match status" value="1"/>
</dbReference>